<sequence length="45" mass="5345">MLRNLRFVFKDQVQRPDGDAEHDRHVRHRANLNIHLVGNNRNGNN</sequence>
<organism evidence="1 2">
    <name type="scientific">Salmonella enterica subsp. enterica serovar Bovismorbificans</name>
    <dbReference type="NCBI Taxonomy" id="58097"/>
    <lineage>
        <taxon>Bacteria</taxon>
        <taxon>Pseudomonadati</taxon>
        <taxon>Pseudomonadota</taxon>
        <taxon>Gammaproteobacteria</taxon>
        <taxon>Enterobacterales</taxon>
        <taxon>Enterobacteriaceae</taxon>
        <taxon>Salmonella</taxon>
    </lineage>
</organism>
<name>A0A655BNW4_SALET</name>
<reference evidence="1 2" key="1">
    <citation type="submission" date="2015-03" db="EMBL/GenBank/DDBJ databases">
        <authorList>
            <consortium name="Pathogen Informatics"/>
        </authorList>
    </citation>
    <scope>NUCLEOTIDE SEQUENCE [LARGE SCALE GENOMIC DNA]</scope>
    <source>
        <strain evidence="1 2">3476</strain>
    </source>
</reference>
<evidence type="ECO:0000313" key="1">
    <source>
        <dbReference type="EMBL" id="CNT64708.1"/>
    </source>
</evidence>
<dbReference type="Proteomes" id="UP000039541">
    <property type="component" value="Unassembled WGS sequence"/>
</dbReference>
<dbReference type="AlphaFoldDB" id="A0A655BNW4"/>
<gene>
    <name evidence="1" type="ORF">ERS008202_00465</name>
</gene>
<dbReference type="EMBL" id="CQPC01000004">
    <property type="protein sequence ID" value="CNT64708.1"/>
    <property type="molecule type" value="Genomic_DNA"/>
</dbReference>
<protein>
    <submittedName>
        <fullName evidence="1">Uncharacterized protein</fullName>
    </submittedName>
</protein>
<proteinExistence type="predicted"/>
<evidence type="ECO:0000313" key="2">
    <source>
        <dbReference type="Proteomes" id="UP000039541"/>
    </source>
</evidence>
<accession>A0A655BNW4</accession>